<keyword evidence="2" id="KW-0812">Transmembrane</keyword>
<evidence type="ECO:0000313" key="3">
    <source>
        <dbReference type="EMBL" id="ADX72188.1"/>
    </source>
</evidence>
<sequence length="217" mass="22929">MVICYPESHVMVCGTCISMYDRVGSHGSPRFRAAGGMNLKKRVGYFVVTVALLSVVGCSAATSTATPTATVTVTQTVTASPAPVSPPAAPSSPGTPVQVKDTGATATFFQYKQISDEYNKDLGALEVEVCLGADPKDGKSVPSVSSQRWSLRDANNGMHDRPSGYTGNPVTPMYPEGGALNWGECARGWIIMPIVDGTPITEARYITSEGKVFSWTV</sequence>
<feature type="region of interest" description="Disordered" evidence="1">
    <location>
        <begin position="79"/>
        <end position="98"/>
    </location>
</feature>
<protein>
    <submittedName>
        <fullName evidence="3">Uncharacterized protein</fullName>
    </submittedName>
</protein>
<dbReference type="Proteomes" id="UP000008639">
    <property type="component" value="Chromosome"/>
</dbReference>
<dbReference type="HOGENOM" id="CLU_1270139_0_0_11"/>
<evidence type="ECO:0000313" key="4">
    <source>
        <dbReference type="Proteomes" id="UP000008639"/>
    </source>
</evidence>
<proteinExistence type="predicted"/>
<keyword evidence="2" id="KW-1133">Transmembrane helix</keyword>
<organism evidence="3 4">
    <name type="scientific">Pseudarthrobacter phenanthrenivorans (strain DSM 18606 / JCM 16027 / LMG 23796 / Sphe3)</name>
    <name type="common">Arthrobacter phenanthrenivorans</name>
    <dbReference type="NCBI Taxonomy" id="930171"/>
    <lineage>
        <taxon>Bacteria</taxon>
        <taxon>Bacillati</taxon>
        <taxon>Actinomycetota</taxon>
        <taxon>Actinomycetes</taxon>
        <taxon>Micrococcales</taxon>
        <taxon>Micrococcaceae</taxon>
        <taxon>Pseudarthrobacter</taxon>
    </lineage>
</organism>
<dbReference type="EMBL" id="CP002379">
    <property type="protein sequence ID" value="ADX72188.1"/>
    <property type="molecule type" value="Genomic_DNA"/>
</dbReference>
<name>F0M3G9_PSEPM</name>
<feature type="region of interest" description="Disordered" evidence="1">
    <location>
        <begin position="138"/>
        <end position="169"/>
    </location>
</feature>
<dbReference type="STRING" id="930171.Asphe3_10010"/>
<gene>
    <name evidence="3" type="ordered locus">Asphe3_10010</name>
</gene>
<reference evidence="3 4" key="1">
    <citation type="journal article" date="2011" name="Stand. Genomic Sci.">
        <title>Complete genome sequence of Arthrobacter phenanthrenivorans type strain (Sphe3).</title>
        <authorList>
            <person name="Kallimanis A."/>
            <person name="Labutti K.M."/>
            <person name="Lapidus A."/>
            <person name="Clum A."/>
            <person name="Lykidis A."/>
            <person name="Mavromatis K."/>
            <person name="Pagani I."/>
            <person name="Liolios K."/>
            <person name="Ivanova N."/>
            <person name="Goodwin L."/>
            <person name="Pitluck S."/>
            <person name="Chen A."/>
            <person name="Palaniappan K."/>
            <person name="Markowitz V."/>
            <person name="Bristow J."/>
            <person name="Velentzas A.D."/>
            <person name="Perisynakis A."/>
            <person name="Ouzounis C.C."/>
            <person name="Kyrpides N.C."/>
            <person name="Koukkou A.I."/>
            <person name="Drainas C."/>
        </authorList>
    </citation>
    <scope>NUCLEOTIDE SEQUENCE [LARGE SCALE GENOMIC DNA]</scope>
    <source>
        <strain evidence="4">DSM 18606 / JCM 16027 / LMG 23796 / Sphe3</strain>
    </source>
</reference>
<dbReference type="AlphaFoldDB" id="F0M3G9"/>
<evidence type="ECO:0000256" key="1">
    <source>
        <dbReference type="SAM" id="MobiDB-lite"/>
    </source>
</evidence>
<feature type="transmembrane region" description="Helical" evidence="2">
    <location>
        <begin position="43"/>
        <end position="62"/>
    </location>
</feature>
<keyword evidence="2" id="KW-0472">Membrane</keyword>
<dbReference type="KEGG" id="apn:Asphe3_10010"/>
<accession>F0M3G9</accession>
<evidence type="ECO:0000256" key="2">
    <source>
        <dbReference type="SAM" id="Phobius"/>
    </source>
</evidence>